<dbReference type="EMBL" id="JABFTP020000186">
    <property type="protein sequence ID" value="KAL3289535.1"/>
    <property type="molecule type" value="Genomic_DNA"/>
</dbReference>
<evidence type="ECO:0000313" key="1">
    <source>
        <dbReference type="EMBL" id="KAL3289535.1"/>
    </source>
</evidence>
<keyword evidence="2" id="KW-1185">Reference proteome</keyword>
<accession>A0ABD2PGG9</accession>
<organism evidence="1 2">
    <name type="scientific">Cryptolaemus montrouzieri</name>
    <dbReference type="NCBI Taxonomy" id="559131"/>
    <lineage>
        <taxon>Eukaryota</taxon>
        <taxon>Metazoa</taxon>
        <taxon>Ecdysozoa</taxon>
        <taxon>Arthropoda</taxon>
        <taxon>Hexapoda</taxon>
        <taxon>Insecta</taxon>
        <taxon>Pterygota</taxon>
        <taxon>Neoptera</taxon>
        <taxon>Endopterygota</taxon>
        <taxon>Coleoptera</taxon>
        <taxon>Polyphaga</taxon>
        <taxon>Cucujiformia</taxon>
        <taxon>Coccinelloidea</taxon>
        <taxon>Coccinellidae</taxon>
        <taxon>Scymninae</taxon>
        <taxon>Scymnini</taxon>
        <taxon>Cryptolaemus</taxon>
    </lineage>
</organism>
<proteinExistence type="predicted"/>
<reference evidence="1 2" key="1">
    <citation type="journal article" date="2021" name="BMC Biol.">
        <title>Horizontally acquired antibacterial genes associated with adaptive radiation of ladybird beetles.</title>
        <authorList>
            <person name="Li H.S."/>
            <person name="Tang X.F."/>
            <person name="Huang Y.H."/>
            <person name="Xu Z.Y."/>
            <person name="Chen M.L."/>
            <person name="Du X.Y."/>
            <person name="Qiu B.Y."/>
            <person name="Chen P.T."/>
            <person name="Zhang W."/>
            <person name="Slipinski A."/>
            <person name="Escalona H.E."/>
            <person name="Waterhouse R.M."/>
            <person name="Zwick A."/>
            <person name="Pang H."/>
        </authorList>
    </citation>
    <scope>NUCLEOTIDE SEQUENCE [LARGE SCALE GENOMIC DNA]</scope>
    <source>
        <strain evidence="1">SYSU2018</strain>
    </source>
</reference>
<protein>
    <submittedName>
        <fullName evidence="1">Uncharacterized protein</fullName>
    </submittedName>
</protein>
<dbReference type="Proteomes" id="UP001516400">
    <property type="component" value="Unassembled WGS sequence"/>
</dbReference>
<dbReference type="AlphaFoldDB" id="A0ABD2PGG9"/>
<sequence>MKFCKPEILLSSEMLALEQDFYLKELELHEKIVAEFKVLLHSKTRQRYASKNLLLDNMTNRAFDFNTQRYMDDFLKLALDDDGDPMQTEDLGQESIMASGDELGVNEMIRLLNLRTITIMKFVLLKKKCKDKKSAWSHRSS</sequence>
<comment type="caution">
    <text evidence="1">The sequence shown here is derived from an EMBL/GenBank/DDBJ whole genome shotgun (WGS) entry which is preliminary data.</text>
</comment>
<name>A0ABD2PGG9_9CUCU</name>
<gene>
    <name evidence="1" type="ORF">HHI36_022952</name>
</gene>
<evidence type="ECO:0000313" key="2">
    <source>
        <dbReference type="Proteomes" id="UP001516400"/>
    </source>
</evidence>